<dbReference type="InterPro" id="IPR000244">
    <property type="entry name" value="Ribosomal_bL9"/>
</dbReference>
<keyword evidence="3" id="KW-0687">Ribonucleoprotein</keyword>
<evidence type="ECO:0000256" key="2">
    <source>
        <dbReference type="ARBA" id="ARBA00022980"/>
    </source>
</evidence>
<dbReference type="GO" id="GO:0003735">
    <property type="term" value="F:structural constituent of ribosome"/>
    <property type="evidence" value="ECO:0007669"/>
    <property type="project" value="InterPro"/>
</dbReference>
<dbReference type="GO" id="GO:0005840">
    <property type="term" value="C:ribosome"/>
    <property type="evidence" value="ECO:0007669"/>
    <property type="project" value="UniProtKB-KW"/>
</dbReference>
<gene>
    <name evidence="6" type="ORF">BON22_4767</name>
    <name evidence="5" type="ORF">CYFA0S_12e02960g</name>
</gene>
<dbReference type="PANTHER" id="PTHR21368">
    <property type="entry name" value="50S RIBOSOMAL PROTEIN L9"/>
    <property type="match status" value="1"/>
</dbReference>
<dbReference type="Gene3D" id="3.40.5.10">
    <property type="entry name" value="Ribosomal protein L9, N-terminal domain"/>
    <property type="match status" value="1"/>
</dbReference>
<dbReference type="SUPFAM" id="SSF55658">
    <property type="entry name" value="L9 N-domain-like"/>
    <property type="match status" value="1"/>
</dbReference>
<dbReference type="VEuPathDB" id="FungiDB:BON22_4767"/>
<dbReference type="Proteomes" id="UP000189513">
    <property type="component" value="Unassembled WGS sequence"/>
</dbReference>
<feature type="domain" description="Ribosomal protein L9" evidence="4">
    <location>
        <begin position="30"/>
        <end position="69"/>
    </location>
</feature>
<dbReference type="InterPro" id="IPR009027">
    <property type="entry name" value="Ribosomal_bL9/RNase_H1_N"/>
</dbReference>
<dbReference type="AlphaFoldDB" id="A0A061B2H5"/>
<dbReference type="EMBL" id="MPUK01000011">
    <property type="protein sequence ID" value="ONH65381.1"/>
    <property type="molecule type" value="Genomic_DNA"/>
</dbReference>
<reference evidence="6" key="3">
    <citation type="submission" date="2017-01" db="EMBL/GenBank/DDBJ databases">
        <authorList>
            <person name="Mah S.A."/>
            <person name="Swanson W.J."/>
            <person name="Moy G.W."/>
            <person name="Vacquier V.D."/>
        </authorList>
    </citation>
    <scope>NUCLEOTIDE SEQUENCE [LARGE SCALE GENOMIC DNA]</scope>
    <source>
        <strain evidence="6">65</strain>
    </source>
</reference>
<keyword evidence="2" id="KW-0689">Ribosomal protein</keyword>
<protein>
    <submittedName>
        <fullName evidence="5">CYFA0S12e02960g1_1</fullName>
    </submittedName>
</protein>
<evidence type="ECO:0000313" key="5">
    <source>
        <dbReference type="EMBL" id="CDR43661.1"/>
    </source>
</evidence>
<comment type="similarity">
    <text evidence="1">Belongs to the bacterial ribosomal protein bL9 family.</text>
</comment>
<evidence type="ECO:0000313" key="6">
    <source>
        <dbReference type="EMBL" id="ONH65381.1"/>
    </source>
</evidence>
<evidence type="ECO:0000256" key="3">
    <source>
        <dbReference type="ARBA" id="ARBA00023274"/>
    </source>
</evidence>
<dbReference type="OrthoDB" id="5555409at2759"/>
<evidence type="ECO:0000259" key="4">
    <source>
        <dbReference type="Pfam" id="PF01281"/>
    </source>
</evidence>
<evidence type="ECO:0000313" key="7">
    <source>
        <dbReference type="Proteomes" id="UP000189513"/>
    </source>
</evidence>
<reference evidence="7" key="2">
    <citation type="journal article" date="2017" name="Genome Announc.">
        <title>Genome sequences of Cyberlindnera fabianii 65, Pichia kudriavzevii 129, and Saccharomyces cerevisiae 131 isolated from fermented masau fruits in Zimbabwe.</title>
        <authorList>
            <person name="van Rijswijck I.M.H."/>
            <person name="Derks M.F.L."/>
            <person name="Abee T."/>
            <person name="de Ridder D."/>
            <person name="Smid E.J."/>
        </authorList>
    </citation>
    <scope>NUCLEOTIDE SEQUENCE [LARGE SCALE GENOMIC DNA]</scope>
    <source>
        <strain evidence="7">65</strain>
    </source>
</reference>
<dbReference type="GO" id="GO:0006412">
    <property type="term" value="P:translation"/>
    <property type="evidence" value="ECO:0007669"/>
    <property type="project" value="InterPro"/>
</dbReference>
<dbReference type="InterPro" id="IPR036935">
    <property type="entry name" value="Ribosomal_bL9_N_sf"/>
</dbReference>
<evidence type="ECO:0000256" key="1">
    <source>
        <dbReference type="ARBA" id="ARBA00010605"/>
    </source>
</evidence>
<accession>A0A061B2H5</accession>
<dbReference type="GO" id="GO:1990904">
    <property type="term" value="C:ribonucleoprotein complex"/>
    <property type="evidence" value="ECO:0007669"/>
    <property type="project" value="UniProtKB-KW"/>
</dbReference>
<organism evidence="5">
    <name type="scientific">Cyberlindnera fabianii</name>
    <name type="common">Yeast</name>
    <name type="synonym">Hansenula fabianii</name>
    <dbReference type="NCBI Taxonomy" id="36022"/>
    <lineage>
        <taxon>Eukaryota</taxon>
        <taxon>Fungi</taxon>
        <taxon>Dikarya</taxon>
        <taxon>Ascomycota</taxon>
        <taxon>Saccharomycotina</taxon>
        <taxon>Saccharomycetes</taxon>
        <taxon>Phaffomycetales</taxon>
        <taxon>Phaffomycetaceae</taxon>
        <taxon>Cyberlindnera</taxon>
    </lineage>
</organism>
<sequence length="237" mass="26047">MSSVLFRQPAFKRVPLVRYSARTKRENRISVQLLKDFPQFGQKGEIIEVLPGLMRNRLHPNNGATYIDPKLGLGPKIPVVKRDVRQQQVQTQRQQSLKQQTAQVAAQKALEKEADTTKKTPQKINPVELKGLLFDIPSEASGSSGNITPSSGYSMLTLNITLGTLQFSLSETNPITKATVSDKITQAVGLTTPVSDIKLTNAKKEEIEEISTEGTYKLTISQEGSQSVVTKTIQVSA</sequence>
<dbReference type="Pfam" id="PF01281">
    <property type="entry name" value="Ribosomal_L9_N"/>
    <property type="match status" value="1"/>
</dbReference>
<dbReference type="EMBL" id="LK052897">
    <property type="protein sequence ID" value="CDR43661.1"/>
    <property type="molecule type" value="Genomic_DNA"/>
</dbReference>
<dbReference type="OMA" id="GNKACYI"/>
<keyword evidence="7" id="KW-1185">Reference proteome</keyword>
<reference evidence="5" key="1">
    <citation type="journal article" date="2014" name="Genome Announc.">
        <title>Genome sequence of the yeast Cyberlindnera fabianii (Hansenula fabianii).</title>
        <authorList>
            <person name="Freel K.C."/>
            <person name="Sarilar V."/>
            <person name="Neuveglise C."/>
            <person name="Devillers H."/>
            <person name="Friedrich A."/>
            <person name="Schacherer J."/>
        </authorList>
    </citation>
    <scope>NUCLEOTIDE SEQUENCE</scope>
    <source>
        <strain evidence="5">YJS4271</strain>
    </source>
</reference>
<name>A0A061B2H5_CYBFA</name>
<dbReference type="InterPro" id="IPR020070">
    <property type="entry name" value="Ribosomal_bL9_N"/>
</dbReference>
<proteinExistence type="inferred from homology"/>
<dbReference type="STRING" id="36022.A0A061B2H5"/>